<sequence>MLKLKNSLSSAKTTDAEQPSPPEKELSDWVCVSAYIKAFEVEIGDQRASKSFEALSLEHSLISLIESTLGGDTGTWVSSVLTFFLKQGRWGKCVDCRTSPYLGPRTKRVSYLLDRVNILFQPPSPKFGKVTISAVGKKSIIDGTPVRATIKMDIVTKAWDQETVDKNTESHPDWFCGPMA</sequence>
<accession>A0A650ACR4</accession>
<name>A0A650ACR4_9RHAB</name>
<feature type="compositionally biased region" description="Polar residues" evidence="1">
    <location>
        <begin position="1"/>
        <end position="17"/>
    </location>
</feature>
<organism evidence="2">
    <name type="scientific">Cytorhabdovirus fragariae</name>
    <dbReference type="NCBI Taxonomy" id="2676436"/>
    <lineage>
        <taxon>Viruses</taxon>
        <taxon>Riboviria</taxon>
        <taxon>Orthornavirae</taxon>
        <taxon>Negarnaviricota</taxon>
        <taxon>Haploviricotina</taxon>
        <taxon>Monjiviricetes</taxon>
        <taxon>Mononegavirales</taxon>
        <taxon>Rhabdoviridae</taxon>
        <taxon>Betarhabdovirinae</taxon>
        <taxon>Alphacytorhabdovirus</taxon>
        <taxon>Alphacytorhabdovirus alphafragariae</taxon>
    </lineage>
</organism>
<dbReference type="EMBL" id="MK211270">
    <property type="protein sequence ID" value="QGN65750.1"/>
    <property type="molecule type" value="Viral_cRNA"/>
</dbReference>
<protein>
    <submittedName>
        <fullName evidence="2">Putative M protein</fullName>
    </submittedName>
</protein>
<feature type="region of interest" description="Disordered" evidence="1">
    <location>
        <begin position="1"/>
        <end position="24"/>
    </location>
</feature>
<proteinExistence type="predicted"/>
<reference evidence="2" key="1">
    <citation type="journal article" date="2019" name="Viruses">
        <title>Molecular and Biological Characterization of a New Strawberry Cytorhabdovirus.</title>
        <authorList>
            <person name="Franova J."/>
            <person name="Pribylova J."/>
            <person name="Koloniuk I."/>
        </authorList>
    </citation>
    <scope>NUCLEOTIDE SEQUENCE</scope>
    <source>
        <strain evidence="2">A</strain>
    </source>
</reference>
<evidence type="ECO:0000313" key="2">
    <source>
        <dbReference type="EMBL" id="QGN65750.1"/>
    </source>
</evidence>
<evidence type="ECO:0000256" key="1">
    <source>
        <dbReference type="SAM" id="MobiDB-lite"/>
    </source>
</evidence>